<accession>A0AAV2KK80</accession>
<dbReference type="EMBL" id="OZ035841">
    <property type="protein sequence ID" value="CAL1590356.1"/>
    <property type="molecule type" value="Genomic_DNA"/>
</dbReference>
<reference evidence="1 2" key="1">
    <citation type="submission" date="2024-04" db="EMBL/GenBank/DDBJ databases">
        <authorList>
            <person name="Waldvogel A.-M."/>
            <person name="Schoenle A."/>
        </authorList>
    </citation>
    <scope>NUCLEOTIDE SEQUENCE [LARGE SCALE GENOMIC DNA]</scope>
</reference>
<evidence type="ECO:0000313" key="2">
    <source>
        <dbReference type="Proteomes" id="UP001497482"/>
    </source>
</evidence>
<gene>
    <name evidence="1" type="ORF">KC01_LOCUS19872</name>
</gene>
<proteinExistence type="predicted"/>
<dbReference type="AlphaFoldDB" id="A0AAV2KK80"/>
<sequence length="147" mass="15349">MVVLLEGSPLSTEEHWRPQGPLVRSPPAVPVLSPVIEEESAQRGAGLVTVAPKHNRQTVHLTEEVLQAVGSLWSKVPVAPAVSVAPVIQARAQSGGPCVEVVPLEGCAIVGQGPQSSLWGPQSSLWGLSPLWGPQSSLSLSLGFKSD</sequence>
<dbReference type="Proteomes" id="UP001497482">
    <property type="component" value="Chromosome 19"/>
</dbReference>
<name>A0AAV2KK80_KNICA</name>
<protein>
    <submittedName>
        <fullName evidence="1">Uncharacterized protein</fullName>
    </submittedName>
</protein>
<evidence type="ECO:0000313" key="1">
    <source>
        <dbReference type="EMBL" id="CAL1590356.1"/>
    </source>
</evidence>
<organism evidence="1 2">
    <name type="scientific">Knipowitschia caucasica</name>
    <name type="common">Caucasian dwarf goby</name>
    <name type="synonym">Pomatoschistus caucasicus</name>
    <dbReference type="NCBI Taxonomy" id="637954"/>
    <lineage>
        <taxon>Eukaryota</taxon>
        <taxon>Metazoa</taxon>
        <taxon>Chordata</taxon>
        <taxon>Craniata</taxon>
        <taxon>Vertebrata</taxon>
        <taxon>Euteleostomi</taxon>
        <taxon>Actinopterygii</taxon>
        <taxon>Neopterygii</taxon>
        <taxon>Teleostei</taxon>
        <taxon>Neoteleostei</taxon>
        <taxon>Acanthomorphata</taxon>
        <taxon>Gobiaria</taxon>
        <taxon>Gobiiformes</taxon>
        <taxon>Gobioidei</taxon>
        <taxon>Gobiidae</taxon>
        <taxon>Gobiinae</taxon>
        <taxon>Knipowitschia</taxon>
    </lineage>
</organism>
<keyword evidence="2" id="KW-1185">Reference proteome</keyword>